<dbReference type="InterPro" id="IPR044824">
    <property type="entry name" value="MAIN-like"/>
</dbReference>
<feature type="domain" description="Aminotransferase-like plant mobile" evidence="1">
    <location>
        <begin position="68"/>
        <end position="114"/>
    </location>
</feature>
<comment type="caution">
    <text evidence="2">The sequence shown here is derived from an EMBL/GenBank/DDBJ whole genome shotgun (WGS) entry which is preliminary data.</text>
</comment>
<sequence>MADIFVHAPSRQPGVPAGAVRSKDINQKNDHGWQIATALERPRILHVRRNSHVMVPPEILMPYFQDAGFGQVVMLTSFHFDLALLSASMKRWRPETNNFHMAWGEVIIIMQDVVYHI</sequence>
<keyword evidence="3" id="KW-1185">Reference proteome</keyword>
<evidence type="ECO:0000313" key="2">
    <source>
        <dbReference type="EMBL" id="MED6200325.1"/>
    </source>
</evidence>
<dbReference type="EMBL" id="JASCZI010212796">
    <property type="protein sequence ID" value="MED6200325.1"/>
    <property type="molecule type" value="Genomic_DNA"/>
</dbReference>
<gene>
    <name evidence="2" type="ORF">PIB30_083983</name>
</gene>
<dbReference type="InterPro" id="IPR019557">
    <property type="entry name" value="AminoTfrase-like_pln_mobile"/>
</dbReference>
<dbReference type="Pfam" id="PF10536">
    <property type="entry name" value="PMD"/>
    <property type="match status" value="1"/>
</dbReference>
<dbReference type="PANTHER" id="PTHR46033:SF8">
    <property type="entry name" value="PROTEIN MAINTENANCE OF MERISTEMS-LIKE"/>
    <property type="match status" value="1"/>
</dbReference>
<evidence type="ECO:0000259" key="1">
    <source>
        <dbReference type="Pfam" id="PF10536"/>
    </source>
</evidence>
<accession>A0ABU6XSA4</accession>
<evidence type="ECO:0000313" key="3">
    <source>
        <dbReference type="Proteomes" id="UP001341840"/>
    </source>
</evidence>
<reference evidence="2 3" key="1">
    <citation type="journal article" date="2023" name="Plants (Basel)">
        <title>Bridging the Gap: Combining Genomics and Transcriptomics Approaches to Understand Stylosanthes scabra, an Orphan Legume from the Brazilian Caatinga.</title>
        <authorList>
            <person name="Ferreira-Neto J.R.C."/>
            <person name="da Silva M.D."/>
            <person name="Binneck E."/>
            <person name="de Melo N.F."/>
            <person name="da Silva R.H."/>
            <person name="de Melo A.L.T.M."/>
            <person name="Pandolfi V."/>
            <person name="Bustamante F.O."/>
            <person name="Brasileiro-Vidal A.C."/>
            <person name="Benko-Iseppon A.M."/>
        </authorList>
    </citation>
    <scope>NUCLEOTIDE SEQUENCE [LARGE SCALE GENOMIC DNA]</scope>
    <source>
        <tissue evidence="2">Leaves</tissue>
    </source>
</reference>
<protein>
    <recommendedName>
        <fullName evidence="1">Aminotransferase-like plant mobile domain-containing protein</fullName>
    </recommendedName>
</protein>
<organism evidence="2 3">
    <name type="scientific">Stylosanthes scabra</name>
    <dbReference type="NCBI Taxonomy" id="79078"/>
    <lineage>
        <taxon>Eukaryota</taxon>
        <taxon>Viridiplantae</taxon>
        <taxon>Streptophyta</taxon>
        <taxon>Embryophyta</taxon>
        <taxon>Tracheophyta</taxon>
        <taxon>Spermatophyta</taxon>
        <taxon>Magnoliopsida</taxon>
        <taxon>eudicotyledons</taxon>
        <taxon>Gunneridae</taxon>
        <taxon>Pentapetalae</taxon>
        <taxon>rosids</taxon>
        <taxon>fabids</taxon>
        <taxon>Fabales</taxon>
        <taxon>Fabaceae</taxon>
        <taxon>Papilionoideae</taxon>
        <taxon>50 kb inversion clade</taxon>
        <taxon>dalbergioids sensu lato</taxon>
        <taxon>Dalbergieae</taxon>
        <taxon>Pterocarpus clade</taxon>
        <taxon>Stylosanthes</taxon>
    </lineage>
</organism>
<dbReference type="Proteomes" id="UP001341840">
    <property type="component" value="Unassembled WGS sequence"/>
</dbReference>
<name>A0ABU6XSA4_9FABA</name>
<dbReference type="PANTHER" id="PTHR46033">
    <property type="entry name" value="PROTEIN MAIN-LIKE 2"/>
    <property type="match status" value="1"/>
</dbReference>
<proteinExistence type="predicted"/>